<dbReference type="PANTHER" id="PTHR11014:SF63">
    <property type="entry name" value="METALLOPEPTIDASE, PUTATIVE (AFU_ORTHOLOGUE AFUA_6G09600)-RELATED"/>
    <property type="match status" value="1"/>
</dbReference>
<dbReference type="EMBL" id="RFLY01000004">
    <property type="protein sequence ID" value="RMH93798.1"/>
    <property type="molecule type" value="Genomic_DNA"/>
</dbReference>
<comment type="cofactor">
    <cofactor evidence="3">
        <name>Mn(2+)</name>
        <dbReference type="ChEBI" id="CHEBI:29035"/>
    </cofactor>
    <text evidence="3">The Mn(2+) ion enhances activity.</text>
</comment>
<dbReference type="SUPFAM" id="SSF53187">
    <property type="entry name" value="Zn-dependent exopeptidases"/>
    <property type="match status" value="1"/>
</dbReference>
<proteinExistence type="inferred from homology"/>
<keyword evidence="3" id="KW-0479">Metal-binding</keyword>
<evidence type="ECO:0000256" key="2">
    <source>
        <dbReference type="ARBA" id="ARBA00022801"/>
    </source>
</evidence>
<dbReference type="InterPro" id="IPR036264">
    <property type="entry name" value="Bact_exopeptidase_dim_dom"/>
</dbReference>
<organism evidence="6 7">
    <name type="scientific">Solilutibacter pythonis</name>
    <dbReference type="NCBI Taxonomy" id="2483112"/>
    <lineage>
        <taxon>Bacteria</taxon>
        <taxon>Pseudomonadati</taxon>
        <taxon>Pseudomonadota</taxon>
        <taxon>Gammaproteobacteria</taxon>
        <taxon>Lysobacterales</taxon>
        <taxon>Lysobacteraceae</taxon>
        <taxon>Solilutibacter</taxon>
    </lineage>
</organism>
<sequence>MRLSLLATVLTATLLPAPQVSAQGRPEVDAAARRLQNDVIAWRRDFHQFPELSNREERTAAKVAAHLRKLGLKPQTGIAHHGVVALIEGGKPGPRLALRADMDALPVTEQVDLPFASKVTTTFNGQRTGVMHACGHDAHTAILMGVAEALVAMKKDLPGQVMLIFQPAEEGAPPPEAGGASLMLKEGLFRDFKPEAVFGLHVFSTLPAGTLGIRQGPLMAASDYFSIEVQGRQTHGSRPWGGIDPIAASADLVGTLQTVISRRTDITKLPAVVTVGTIQGGIRYNIIPDSVRMEGTLRTFDDAMRAGIVKDMRNVVEHSAAAHGAKARLDIGDETGNPVTYNDPALTARMLPSLKAVAGDGKVIEPPLQMGAEDFSYYAKEVPGVFFFVGATETGIDPASAPSNHSPLFKLDESALDIGLRAMLQMSLDYLHGGAKD</sequence>
<feature type="binding site" evidence="3">
    <location>
        <position position="136"/>
    </location>
    <ligand>
        <name>Mn(2+)</name>
        <dbReference type="ChEBI" id="CHEBI:29035"/>
        <label>2</label>
    </ligand>
</feature>
<comment type="caution">
    <text evidence="6">The sequence shown here is derived from an EMBL/GenBank/DDBJ whole genome shotgun (WGS) entry which is preliminary data.</text>
</comment>
<reference evidence="6 7" key="1">
    <citation type="submission" date="2018-10" db="EMBL/GenBank/DDBJ databases">
        <title>Proposal of Lysobacter pythonis sp. nov. isolated from royal pythons (Python regius).</title>
        <authorList>
            <person name="Hans-Juergen B."/>
            <person name="Huptas C."/>
            <person name="Sandra B."/>
            <person name="Igor L."/>
            <person name="Joachim S."/>
            <person name="Siegfried S."/>
            <person name="Mareike W."/>
            <person name="Peter K."/>
        </authorList>
    </citation>
    <scope>NUCLEOTIDE SEQUENCE [LARGE SCALE GENOMIC DNA]</scope>
    <source>
        <strain evidence="6 7">4284/11</strain>
    </source>
</reference>
<dbReference type="Gene3D" id="3.40.630.10">
    <property type="entry name" value="Zn peptidases"/>
    <property type="match status" value="1"/>
</dbReference>
<evidence type="ECO:0000256" key="4">
    <source>
        <dbReference type="SAM" id="SignalP"/>
    </source>
</evidence>
<evidence type="ECO:0000313" key="7">
    <source>
        <dbReference type="Proteomes" id="UP000275012"/>
    </source>
</evidence>
<dbReference type="OrthoDB" id="9777385at2"/>
<evidence type="ECO:0000313" key="6">
    <source>
        <dbReference type="EMBL" id="RMH93798.1"/>
    </source>
</evidence>
<evidence type="ECO:0000259" key="5">
    <source>
        <dbReference type="Pfam" id="PF07687"/>
    </source>
</evidence>
<dbReference type="PANTHER" id="PTHR11014">
    <property type="entry name" value="PEPTIDASE M20 FAMILY MEMBER"/>
    <property type="match status" value="1"/>
</dbReference>
<gene>
    <name evidence="6" type="ORF">EBB59_03900</name>
</gene>
<evidence type="ECO:0000256" key="1">
    <source>
        <dbReference type="ARBA" id="ARBA00006153"/>
    </source>
</evidence>
<feature type="binding site" evidence="3">
    <location>
        <position position="201"/>
    </location>
    <ligand>
        <name>Mn(2+)</name>
        <dbReference type="ChEBI" id="CHEBI:29035"/>
        <label>2</label>
    </ligand>
</feature>
<feature type="binding site" evidence="3">
    <location>
        <position position="134"/>
    </location>
    <ligand>
        <name>Mn(2+)</name>
        <dbReference type="ChEBI" id="CHEBI:29035"/>
        <label>2</label>
    </ligand>
</feature>
<dbReference type="PIRSF" id="PIRSF005962">
    <property type="entry name" value="Pept_M20D_amidohydro"/>
    <property type="match status" value="1"/>
</dbReference>
<dbReference type="InterPro" id="IPR011650">
    <property type="entry name" value="Peptidase_M20_dimer"/>
</dbReference>
<keyword evidence="7" id="KW-1185">Reference proteome</keyword>
<protein>
    <submittedName>
        <fullName evidence="6">Amidohydrolase</fullName>
    </submittedName>
</protein>
<feature type="binding site" evidence="3">
    <location>
        <position position="405"/>
    </location>
    <ligand>
        <name>Mn(2+)</name>
        <dbReference type="ChEBI" id="CHEBI:29035"/>
        <label>2</label>
    </ligand>
</feature>
<dbReference type="NCBIfam" id="TIGR01891">
    <property type="entry name" value="amidohydrolases"/>
    <property type="match status" value="1"/>
</dbReference>
<dbReference type="InterPro" id="IPR017439">
    <property type="entry name" value="Amidohydrolase"/>
</dbReference>
<feature type="signal peptide" evidence="4">
    <location>
        <begin position="1"/>
        <end position="22"/>
    </location>
</feature>
<keyword evidence="4" id="KW-0732">Signal</keyword>
<dbReference type="Pfam" id="PF01546">
    <property type="entry name" value="Peptidase_M20"/>
    <property type="match status" value="1"/>
</dbReference>
<evidence type="ECO:0000256" key="3">
    <source>
        <dbReference type="PIRSR" id="PIRSR005962-1"/>
    </source>
</evidence>
<dbReference type="Pfam" id="PF07687">
    <property type="entry name" value="M20_dimer"/>
    <property type="match status" value="1"/>
</dbReference>
<dbReference type="GO" id="GO:0046872">
    <property type="term" value="F:metal ion binding"/>
    <property type="evidence" value="ECO:0007669"/>
    <property type="project" value="UniProtKB-KW"/>
</dbReference>
<keyword evidence="3" id="KW-0464">Manganese</keyword>
<dbReference type="FunFam" id="3.30.70.360:FF:000014">
    <property type="entry name" value="N-acyl-L-amino acid amidohydrolase"/>
    <property type="match status" value="1"/>
</dbReference>
<dbReference type="Proteomes" id="UP000275012">
    <property type="component" value="Unassembled WGS sequence"/>
</dbReference>
<feature type="domain" description="Peptidase M20 dimerisation" evidence="5">
    <location>
        <begin position="225"/>
        <end position="320"/>
    </location>
</feature>
<accession>A0A3M2HXL2</accession>
<dbReference type="Gene3D" id="3.30.70.360">
    <property type="match status" value="1"/>
</dbReference>
<dbReference type="InterPro" id="IPR002933">
    <property type="entry name" value="Peptidase_M20"/>
</dbReference>
<dbReference type="AlphaFoldDB" id="A0A3M2HXL2"/>
<feature type="chain" id="PRO_5018176796" evidence="4">
    <location>
        <begin position="23"/>
        <end position="437"/>
    </location>
</feature>
<dbReference type="SUPFAM" id="SSF55031">
    <property type="entry name" value="Bacterial exopeptidase dimerisation domain"/>
    <property type="match status" value="1"/>
</dbReference>
<keyword evidence="2 6" id="KW-0378">Hydrolase</keyword>
<feature type="binding site" evidence="3">
    <location>
        <position position="170"/>
    </location>
    <ligand>
        <name>Mn(2+)</name>
        <dbReference type="ChEBI" id="CHEBI:29035"/>
        <label>2</label>
    </ligand>
</feature>
<comment type="similarity">
    <text evidence="1">Belongs to the peptidase M20 family.</text>
</comment>
<dbReference type="GO" id="GO:0016787">
    <property type="term" value="F:hydrolase activity"/>
    <property type="evidence" value="ECO:0007669"/>
    <property type="project" value="UniProtKB-KW"/>
</dbReference>
<name>A0A3M2HXL2_9GAMM</name>
<dbReference type="RefSeq" id="WP_122100841.1">
    <property type="nucleotide sequence ID" value="NZ_RFLY01000004.1"/>
</dbReference>